<keyword evidence="4" id="KW-1185">Reference proteome</keyword>
<sequence length="179" mass="20284">MPQSPIGQMIPPLSDRDRIQGSQGATLMLMEYGDYQCPKSGQAYRLVKAIQQQFGDRLCFVFRHFPQTQIHPQAQRAAESAEAAAAQGKFWEMHDLLYAHQQALDDGDLVAYAAQLQLDIPQFLREMAHHVHLDRIRADIESGRDNGVETTPTFFIGVRYEGTPNLEVLLMTLLEINRC</sequence>
<dbReference type="Pfam" id="PF13462">
    <property type="entry name" value="Thioredoxin_4"/>
    <property type="match status" value="1"/>
</dbReference>
<name>A0AB37UC36_9CYAN</name>
<comment type="similarity">
    <text evidence="1">Belongs to the thioredoxin family. DsbA subfamily.</text>
</comment>
<feature type="domain" description="Thioredoxin-like fold" evidence="2">
    <location>
        <begin position="16"/>
        <end position="158"/>
    </location>
</feature>
<dbReference type="EMBL" id="RSCK01000090">
    <property type="protein sequence ID" value="RUT04136.1"/>
    <property type="molecule type" value="Genomic_DNA"/>
</dbReference>
<evidence type="ECO:0000259" key="2">
    <source>
        <dbReference type="Pfam" id="PF13462"/>
    </source>
</evidence>
<protein>
    <recommendedName>
        <fullName evidence="2">Thioredoxin-like fold domain-containing protein</fullName>
    </recommendedName>
</protein>
<dbReference type="PANTHER" id="PTHR13887:SF55">
    <property type="entry name" value="SLR0313 PROTEIN"/>
    <property type="match status" value="1"/>
</dbReference>
<proteinExistence type="inferred from homology"/>
<accession>A0AB37UC36</accession>
<dbReference type="RefSeq" id="WP_106171097.1">
    <property type="nucleotide sequence ID" value="NZ_JAVKZF010000001.1"/>
</dbReference>
<dbReference type="AlphaFoldDB" id="A0AB37UC36"/>
<organism evidence="3 4">
    <name type="scientific">Chroococcidiopsis cubana SAG 39.79</name>
    <dbReference type="NCBI Taxonomy" id="388085"/>
    <lineage>
        <taxon>Bacteria</taxon>
        <taxon>Bacillati</taxon>
        <taxon>Cyanobacteriota</taxon>
        <taxon>Cyanophyceae</taxon>
        <taxon>Chroococcidiopsidales</taxon>
        <taxon>Chroococcidiopsidaceae</taxon>
        <taxon>Chroococcidiopsis</taxon>
    </lineage>
</organism>
<dbReference type="SUPFAM" id="SSF52833">
    <property type="entry name" value="Thioredoxin-like"/>
    <property type="match status" value="1"/>
</dbReference>
<evidence type="ECO:0000313" key="3">
    <source>
        <dbReference type="EMBL" id="RUT04136.1"/>
    </source>
</evidence>
<dbReference type="InterPro" id="IPR012336">
    <property type="entry name" value="Thioredoxin-like_fold"/>
</dbReference>
<dbReference type="Proteomes" id="UP000282574">
    <property type="component" value="Unassembled WGS sequence"/>
</dbReference>
<evidence type="ECO:0000256" key="1">
    <source>
        <dbReference type="ARBA" id="ARBA00005791"/>
    </source>
</evidence>
<comment type="caution">
    <text evidence="3">The sequence shown here is derived from an EMBL/GenBank/DDBJ whole genome shotgun (WGS) entry which is preliminary data.</text>
</comment>
<dbReference type="PANTHER" id="PTHR13887">
    <property type="entry name" value="GLUTATHIONE S-TRANSFERASE KAPPA"/>
    <property type="match status" value="1"/>
</dbReference>
<dbReference type="Gene3D" id="3.40.30.10">
    <property type="entry name" value="Glutaredoxin"/>
    <property type="match status" value="1"/>
</dbReference>
<reference evidence="3 4" key="1">
    <citation type="journal article" date="2019" name="Genome Biol. Evol.">
        <title>Day and night: Metabolic profiles and evolutionary relationships of six axenic non-marine cyanobacteria.</title>
        <authorList>
            <person name="Will S.E."/>
            <person name="Henke P."/>
            <person name="Boedeker C."/>
            <person name="Huang S."/>
            <person name="Brinkmann H."/>
            <person name="Rohde M."/>
            <person name="Jarek M."/>
            <person name="Friedl T."/>
            <person name="Seufert S."/>
            <person name="Schumacher M."/>
            <person name="Overmann J."/>
            <person name="Neumann-Schaal M."/>
            <person name="Petersen J."/>
        </authorList>
    </citation>
    <scope>NUCLEOTIDE SEQUENCE [LARGE SCALE GENOMIC DNA]</scope>
    <source>
        <strain evidence="3 4">SAG 39.79</strain>
    </source>
</reference>
<gene>
    <name evidence="3" type="ORF">DSM107010_58560</name>
</gene>
<evidence type="ECO:0000313" key="4">
    <source>
        <dbReference type="Proteomes" id="UP000282574"/>
    </source>
</evidence>
<dbReference type="InterPro" id="IPR036249">
    <property type="entry name" value="Thioredoxin-like_sf"/>
</dbReference>